<sequence length="91" mass="9404">MTAGTAVTLGSGTSLTSKAAAWVLIQANSTNTGRIFVGDNSVSSSSFGVAVSAGDSLDMPPCHAPNVYNLDQIFIDAEDDNDSVTFIYEVV</sequence>
<accession>A0A0F9NLS3</accession>
<protein>
    <submittedName>
        <fullName evidence="1">Uncharacterized protein</fullName>
    </submittedName>
</protein>
<dbReference type="AlphaFoldDB" id="A0A0F9NLS3"/>
<gene>
    <name evidence="1" type="ORF">LCGC14_0951750</name>
</gene>
<reference evidence="1" key="1">
    <citation type="journal article" date="2015" name="Nature">
        <title>Complex archaea that bridge the gap between prokaryotes and eukaryotes.</title>
        <authorList>
            <person name="Spang A."/>
            <person name="Saw J.H."/>
            <person name="Jorgensen S.L."/>
            <person name="Zaremba-Niedzwiedzka K."/>
            <person name="Martijn J."/>
            <person name="Lind A.E."/>
            <person name="van Eijk R."/>
            <person name="Schleper C."/>
            <person name="Guy L."/>
            <person name="Ettema T.J."/>
        </authorList>
    </citation>
    <scope>NUCLEOTIDE SEQUENCE</scope>
</reference>
<dbReference type="EMBL" id="LAZR01003391">
    <property type="protein sequence ID" value="KKN18834.1"/>
    <property type="molecule type" value="Genomic_DNA"/>
</dbReference>
<evidence type="ECO:0000313" key="1">
    <source>
        <dbReference type="EMBL" id="KKN18834.1"/>
    </source>
</evidence>
<proteinExistence type="predicted"/>
<organism evidence="1">
    <name type="scientific">marine sediment metagenome</name>
    <dbReference type="NCBI Taxonomy" id="412755"/>
    <lineage>
        <taxon>unclassified sequences</taxon>
        <taxon>metagenomes</taxon>
        <taxon>ecological metagenomes</taxon>
    </lineage>
</organism>
<name>A0A0F9NLS3_9ZZZZ</name>
<comment type="caution">
    <text evidence="1">The sequence shown here is derived from an EMBL/GenBank/DDBJ whole genome shotgun (WGS) entry which is preliminary data.</text>
</comment>